<feature type="transmembrane region" description="Helical" evidence="7">
    <location>
        <begin position="169"/>
        <end position="194"/>
    </location>
</feature>
<protein>
    <submittedName>
        <fullName evidence="9">Unannotated protein</fullName>
    </submittedName>
</protein>
<evidence type="ECO:0000313" key="9">
    <source>
        <dbReference type="EMBL" id="CAB4709210.1"/>
    </source>
</evidence>
<sequence length="307" mass="34417">MTAISLGANKVKKRRPKNSFLNALPWIGPAILLILLVVVWPAVELIRISLTKITSAGVLEGFNGLGNYKLLFENPDLKTIVIRTVIWVLSVVFLTVIISLPLAQLINQNFPGRKFVRWAMIVPWAASVVMTSIIWKWMLELTSGEFNLTLRQLGLQSGQPVDWLRDPRYSFYVLIWVAVFVSIPFTTFVILAGLQSIPHDIVEAAQVDGANSWQVYRGIKFPLLRNSLLIATIINLINVFNSFPIIWALTRGGPGYNTDTTTTFAYKMAFVEYNMGPSTALGVINFGFIMLIVLIYLRVTKATRDQA</sequence>
<organism evidence="9">
    <name type="scientific">freshwater metagenome</name>
    <dbReference type="NCBI Taxonomy" id="449393"/>
    <lineage>
        <taxon>unclassified sequences</taxon>
        <taxon>metagenomes</taxon>
        <taxon>ecological metagenomes</taxon>
    </lineage>
</organism>
<feature type="transmembrane region" description="Helical" evidence="7">
    <location>
        <begin position="278"/>
        <end position="297"/>
    </location>
</feature>
<keyword evidence="5 7" id="KW-1133">Transmembrane helix</keyword>
<evidence type="ECO:0000256" key="2">
    <source>
        <dbReference type="ARBA" id="ARBA00022448"/>
    </source>
</evidence>
<name>A0A6J6QBQ5_9ZZZZ</name>
<keyword evidence="4 7" id="KW-0812">Transmembrane</keyword>
<evidence type="ECO:0000256" key="4">
    <source>
        <dbReference type="ARBA" id="ARBA00022692"/>
    </source>
</evidence>
<keyword evidence="2" id="KW-0813">Transport</keyword>
<dbReference type="GO" id="GO:0005886">
    <property type="term" value="C:plasma membrane"/>
    <property type="evidence" value="ECO:0007669"/>
    <property type="project" value="UniProtKB-SubCell"/>
</dbReference>
<dbReference type="InterPro" id="IPR051393">
    <property type="entry name" value="ABC_transporter_permease"/>
</dbReference>
<dbReference type="PROSITE" id="PS50928">
    <property type="entry name" value="ABC_TM1"/>
    <property type="match status" value="1"/>
</dbReference>
<dbReference type="PANTHER" id="PTHR30193:SF37">
    <property type="entry name" value="INNER MEMBRANE ABC TRANSPORTER PERMEASE PROTEIN YCJO"/>
    <property type="match status" value="1"/>
</dbReference>
<reference evidence="9" key="1">
    <citation type="submission" date="2020-05" db="EMBL/GenBank/DDBJ databases">
        <authorList>
            <person name="Chiriac C."/>
            <person name="Salcher M."/>
            <person name="Ghai R."/>
            <person name="Kavagutti S V."/>
        </authorList>
    </citation>
    <scope>NUCLEOTIDE SEQUENCE</scope>
</reference>
<evidence type="ECO:0000256" key="3">
    <source>
        <dbReference type="ARBA" id="ARBA00022475"/>
    </source>
</evidence>
<dbReference type="GO" id="GO:0055085">
    <property type="term" value="P:transmembrane transport"/>
    <property type="evidence" value="ECO:0007669"/>
    <property type="project" value="InterPro"/>
</dbReference>
<evidence type="ECO:0000259" key="8">
    <source>
        <dbReference type="PROSITE" id="PS50928"/>
    </source>
</evidence>
<dbReference type="Pfam" id="PF00528">
    <property type="entry name" value="BPD_transp_1"/>
    <property type="match status" value="1"/>
</dbReference>
<dbReference type="InterPro" id="IPR000515">
    <property type="entry name" value="MetI-like"/>
</dbReference>
<dbReference type="EMBL" id="CAEZXV010000131">
    <property type="protein sequence ID" value="CAB4709210.1"/>
    <property type="molecule type" value="Genomic_DNA"/>
</dbReference>
<dbReference type="PANTHER" id="PTHR30193">
    <property type="entry name" value="ABC TRANSPORTER PERMEASE PROTEIN"/>
    <property type="match status" value="1"/>
</dbReference>
<feature type="transmembrane region" description="Helical" evidence="7">
    <location>
        <begin position="227"/>
        <end position="249"/>
    </location>
</feature>
<feature type="transmembrane region" description="Helical" evidence="7">
    <location>
        <begin position="20"/>
        <end position="43"/>
    </location>
</feature>
<keyword evidence="6 7" id="KW-0472">Membrane</keyword>
<accession>A0A6J6QBQ5</accession>
<keyword evidence="3" id="KW-1003">Cell membrane</keyword>
<dbReference type="SUPFAM" id="SSF161098">
    <property type="entry name" value="MetI-like"/>
    <property type="match status" value="1"/>
</dbReference>
<gene>
    <name evidence="9" type="ORF">UFOPK2598_01010</name>
</gene>
<evidence type="ECO:0000256" key="5">
    <source>
        <dbReference type="ARBA" id="ARBA00022989"/>
    </source>
</evidence>
<dbReference type="CDD" id="cd06261">
    <property type="entry name" value="TM_PBP2"/>
    <property type="match status" value="1"/>
</dbReference>
<evidence type="ECO:0000256" key="6">
    <source>
        <dbReference type="ARBA" id="ARBA00023136"/>
    </source>
</evidence>
<evidence type="ECO:0000256" key="1">
    <source>
        <dbReference type="ARBA" id="ARBA00004651"/>
    </source>
</evidence>
<evidence type="ECO:0000256" key="7">
    <source>
        <dbReference type="SAM" id="Phobius"/>
    </source>
</evidence>
<feature type="transmembrane region" description="Helical" evidence="7">
    <location>
        <begin position="115"/>
        <end position="138"/>
    </location>
</feature>
<comment type="subcellular location">
    <subcellularLocation>
        <location evidence="1">Cell membrane</location>
        <topology evidence="1">Multi-pass membrane protein</topology>
    </subcellularLocation>
</comment>
<dbReference type="AlphaFoldDB" id="A0A6J6QBQ5"/>
<proteinExistence type="predicted"/>
<feature type="transmembrane region" description="Helical" evidence="7">
    <location>
        <begin position="80"/>
        <end position="103"/>
    </location>
</feature>
<dbReference type="Gene3D" id="1.10.3720.10">
    <property type="entry name" value="MetI-like"/>
    <property type="match status" value="1"/>
</dbReference>
<dbReference type="InterPro" id="IPR035906">
    <property type="entry name" value="MetI-like_sf"/>
</dbReference>
<feature type="domain" description="ABC transmembrane type-1" evidence="8">
    <location>
        <begin position="81"/>
        <end position="296"/>
    </location>
</feature>